<evidence type="ECO:0000256" key="1">
    <source>
        <dbReference type="SAM" id="MobiDB-lite"/>
    </source>
</evidence>
<evidence type="ECO:0000313" key="2">
    <source>
        <dbReference type="EMBL" id="GMH21162.1"/>
    </source>
</evidence>
<keyword evidence="3" id="KW-1185">Reference proteome</keyword>
<feature type="region of interest" description="Disordered" evidence="1">
    <location>
        <begin position="1"/>
        <end position="120"/>
    </location>
</feature>
<proteinExistence type="predicted"/>
<comment type="caution">
    <text evidence="2">The sequence shown here is derived from an EMBL/GenBank/DDBJ whole genome shotgun (WGS) entry which is preliminary data.</text>
</comment>
<name>A0AAD3XXB8_NEPGR</name>
<dbReference type="AlphaFoldDB" id="A0AAD3XXB8"/>
<accession>A0AAD3XXB8</accession>
<reference evidence="2" key="1">
    <citation type="submission" date="2023-05" db="EMBL/GenBank/DDBJ databases">
        <title>Nepenthes gracilis genome sequencing.</title>
        <authorList>
            <person name="Fukushima K."/>
        </authorList>
    </citation>
    <scope>NUCLEOTIDE SEQUENCE</scope>
    <source>
        <strain evidence="2">SING2019-196</strain>
    </source>
</reference>
<dbReference type="EMBL" id="BSYO01000022">
    <property type="protein sequence ID" value="GMH21162.1"/>
    <property type="molecule type" value="Genomic_DNA"/>
</dbReference>
<sequence length="308" mass="33076">MDSNAHTNQHQCNGPVATSSKRTKYNSNVMASAGKRPVADSCPSFPQKKQKPAEAAPQDRDFKPSRYSNHQRLQAQGPTADTAEPQGLIQGGDNSLDQKLNPNHTIRSNQNHQPPHHLRLHLDAGPPGSKVENSLDLGKAVKALQMSCSVRDESSLALPDLQSVSVAGVLGDGCEVVNCEPLSESVVHSSVGNADLGLSQIPLPSPDLDSGISHGLRAVEDVALDGYVAEDRAHLLTAEPSDPPGSSPSLMRSDCSVEGHCLTIPGLGNVVRILKSCQLQLPFSSLCMLLGLLMKVMWWFRFEFVSRN</sequence>
<evidence type="ECO:0000313" key="3">
    <source>
        <dbReference type="Proteomes" id="UP001279734"/>
    </source>
</evidence>
<protein>
    <submittedName>
        <fullName evidence="2">Uncharacterized protein</fullName>
    </submittedName>
</protein>
<organism evidence="2 3">
    <name type="scientific">Nepenthes gracilis</name>
    <name type="common">Slender pitcher plant</name>
    <dbReference type="NCBI Taxonomy" id="150966"/>
    <lineage>
        <taxon>Eukaryota</taxon>
        <taxon>Viridiplantae</taxon>
        <taxon>Streptophyta</taxon>
        <taxon>Embryophyta</taxon>
        <taxon>Tracheophyta</taxon>
        <taxon>Spermatophyta</taxon>
        <taxon>Magnoliopsida</taxon>
        <taxon>eudicotyledons</taxon>
        <taxon>Gunneridae</taxon>
        <taxon>Pentapetalae</taxon>
        <taxon>Caryophyllales</taxon>
        <taxon>Nepenthaceae</taxon>
        <taxon>Nepenthes</taxon>
    </lineage>
</organism>
<feature type="compositionally biased region" description="Polar residues" evidence="1">
    <location>
        <begin position="92"/>
        <end position="113"/>
    </location>
</feature>
<dbReference type="Proteomes" id="UP001279734">
    <property type="component" value="Unassembled WGS sequence"/>
</dbReference>
<feature type="compositionally biased region" description="Polar residues" evidence="1">
    <location>
        <begin position="66"/>
        <end position="79"/>
    </location>
</feature>
<gene>
    <name evidence="2" type="ORF">Nepgr_023004</name>
</gene>
<feature type="compositionally biased region" description="Polar residues" evidence="1">
    <location>
        <begin position="1"/>
        <end position="30"/>
    </location>
</feature>